<reference evidence="2 3" key="1">
    <citation type="submission" date="2018-11" db="EMBL/GenBank/DDBJ databases">
        <authorList>
            <consortium name="Pathogen Informatics"/>
        </authorList>
    </citation>
    <scope>NUCLEOTIDE SEQUENCE [LARGE SCALE GENOMIC DNA]</scope>
</reference>
<evidence type="ECO:0000313" key="3">
    <source>
        <dbReference type="Proteomes" id="UP000270094"/>
    </source>
</evidence>
<dbReference type="Proteomes" id="UP000270094">
    <property type="component" value="Unassembled WGS sequence"/>
</dbReference>
<dbReference type="PROSITE" id="PS50006">
    <property type="entry name" value="FHA_DOMAIN"/>
    <property type="match status" value="1"/>
</dbReference>
<organism evidence="2 3">
    <name type="scientific">Strongylus vulgaris</name>
    <name type="common">Blood worm</name>
    <dbReference type="NCBI Taxonomy" id="40348"/>
    <lineage>
        <taxon>Eukaryota</taxon>
        <taxon>Metazoa</taxon>
        <taxon>Ecdysozoa</taxon>
        <taxon>Nematoda</taxon>
        <taxon>Chromadorea</taxon>
        <taxon>Rhabditida</taxon>
        <taxon>Rhabditina</taxon>
        <taxon>Rhabditomorpha</taxon>
        <taxon>Strongyloidea</taxon>
        <taxon>Strongylidae</taxon>
        <taxon>Strongylus</taxon>
    </lineage>
</organism>
<dbReference type="EMBL" id="UYYB01014870">
    <property type="protein sequence ID" value="VDM70142.1"/>
    <property type="molecule type" value="Genomic_DNA"/>
</dbReference>
<feature type="domain" description="FHA" evidence="1">
    <location>
        <begin position="82"/>
        <end position="154"/>
    </location>
</feature>
<dbReference type="PANTHER" id="PTHR23308">
    <property type="entry name" value="NUCLEAR INHIBITOR OF PROTEIN PHOSPHATASE-1"/>
    <property type="match status" value="1"/>
</dbReference>
<dbReference type="InterPro" id="IPR050923">
    <property type="entry name" value="Cell_Proc_Reg/RNA_Proc"/>
</dbReference>
<dbReference type="Pfam" id="PF00498">
    <property type="entry name" value="FHA"/>
    <property type="match status" value="1"/>
</dbReference>
<dbReference type="AlphaFoldDB" id="A0A3P7KSC6"/>
<dbReference type="InterPro" id="IPR008984">
    <property type="entry name" value="SMAD_FHA_dom_sf"/>
</dbReference>
<feature type="non-terminal residue" evidence="2">
    <location>
        <position position="1"/>
    </location>
</feature>
<dbReference type="SUPFAM" id="SSF49879">
    <property type="entry name" value="SMAD/FHA domain"/>
    <property type="match status" value="1"/>
</dbReference>
<dbReference type="OrthoDB" id="444265at2759"/>
<protein>
    <recommendedName>
        <fullName evidence="1">FHA domain-containing protein</fullName>
    </recommendedName>
</protein>
<name>A0A3P7KSC6_STRVU</name>
<sequence>VSVDFVFFFVLHGITTKKCWLREHWGKSAEAWGLDKKDEPPPKEKEKVNLGVSGKLAEDTNMYRGVLIKYNEPPEAKKPTLRDRKIADLPIDHPSCSKQHAVLQYRFACSLNESFLDYRSVPYEKPDGTKARRVLPYIIDLGSSNGTFLNGSKLEPQRYVELKEKDVLKFGFSSREFVVLNEKSAGEENASDPEPMSPKSE</sequence>
<keyword evidence="3" id="KW-1185">Reference proteome</keyword>
<evidence type="ECO:0000313" key="2">
    <source>
        <dbReference type="EMBL" id="VDM70142.1"/>
    </source>
</evidence>
<gene>
    <name evidence="2" type="ORF">SVUK_LOCUS5140</name>
</gene>
<dbReference type="Gene3D" id="2.60.200.20">
    <property type="match status" value="1"/>
</dbReference>
<accession>A0A3P7KSC6</accession>
<dbReference type="InterPro" id="IPR000253">
    <property type="entry name" value="FHA_dom"/>
</dbReference>
<dbReference type="SMART" id="SM00240">
    <property type="entry name" value="FHA"/>
    <property type="match status" value="1"/>
</dbReference>
<proteinExistence type="predicted"/>
<evidence type="ECO:0000259" key="1">
    <source>
        <dbReference type="PROSITE" id="PS50006"/>
    </source>
</evidence>